<dbReference type="Proteomes" id="UP000789860">
    <property type="component" value="Unassembled WGS sequence"/>
</dbReference>
<comment type="caution">
    <text evidence="1">The sequence shown here is derived from an EMBL/GenBank/DDBJ whole genome shotgun (WGS) entry which is preliminary data.</text>
</comment>
<feature type="non-terminal residue" evidence="1">
    <location>
        <position position="97"/>
    </location>
</feature>
<keyword evidence="2" id="KW-1185">Reference proteome</keyword>
<reference evidence="1" key="1">
    <citation type="submission" date="2021-06" db="EMBL/GenBank/DDBJ databases">
        <authorList>
            <person name="Kallberg Y."/>
            <person name="Tangrot J."/>
            <person name="Rosling A."/>
        </authorList>
    </citation>
    <scope>NUCLEOTIDE SEQUENCE</scope>
    <source>
        <strain evidence="1">AU212A</strain>
    </source>
</reference>
<proteinExistence type="predicted"/>
<organism evidence="1 2">
    <name type="scientific">Scutellospora calospora</name>
    <dbReference type="NCBI Taxonomy" id="85575"/>
    <lineage>
        <taxon>Eukaryota</taxon>
        <taxon>Fungi</taxon>
        <taxon>Fungi incertae sedis</taxon>
        <taxon>Mucoromycota</taxon>
        <taxon>Glomeromycotina</taxon>
        <taxon>Glomeromycetes</taxon>
        <taxon>Diversisporales</taxon>
        <taxon>Gigasporaceae</taxon>
        <taxon>Scutellospora</taxon>
    </lineage>
</organism>
<sequence length="97" mass="11001">TSTNTLESYHSKLKRTLAPHYSLIGAYDKIVVLDLKKRSNLNYIAFEFCVKKISAPDIADDTLKEIYKFPFPIQKLIVGEIFAANNRVEKGKELPGL</sequence>
<evidence type="ECO:0000313" key="1">
    <source>
        <dbReference type="EMBL" id="CAG8630717.1"/>
    </source>
</evidence>
<dbReference type="EMBL" id="CAJVPM010019628">
    <property type="protein sequence ID" value="CAG8630717.1"/>
    <property type="molecule type" value="Genomic_DNA"/>
</dbReference>
<protein>
    <submittedName>
        <fullName evidence="1">11215_t:CDS:1</fullName>
    </submittedName>
</protein>
<evidence type="ECO:0000313" key="2">
    <source>
        <dbReference type="Proteomes" id="UP000789860"/>
    </source>
</evidence>
<gene>
    <name evidence="1" type="ORF">SCALOS_LOCUS7961</name>
</gene>
<feature type="non-terminal residue" evidence="1">
    <location>
        <position position="1"/>
    </location>
</feature>
<accession>A0ACA9N501</accession>
<name>A0ACA9N501_9GLOM</name>